<organism evidence="4 5">
    <name type="scientific">Plantibacter flavus</name>
    <dbReference type="NCBI Taxonomy" id="150123"/>
    <lineage>
        <taxon>Bacteria</taxon>
        <taxon>Bacillati</taxon>
        <taxon>Actinomycetota</taxon>
        <taxon>Actinomycetes</taxon>
        <taxon>Micrococcales</taxon>
        <taxon>Microbacteriaceae</taxon>
        <taxon>Plantibacter</taxon>
    </lineage>
</organism>
<accession>A0A3N2BL83</accession>
<feature type="transmembrane region" description="Helical" evidence="2">
    <location>
        <begin position="107"/>
        <end position="130"/>
    </location>
</feature>
<feature type="compositionally biased region" description="Gly residues" evidence="1">
    <location>
        <begin position="1"/>
        <end position="12"/>
    </location>
</feature>
<dbReference type="InterPro" id="IPR041219">
    <property type="entry name" value="Phage_lysozyme2"/>
</dbReference>
<keyword evidence="5" id="KW-1185">Reference proteome</keyword>
<feature type="region of interest" description="Disordered" evidence="1">
    <location>
        <begin position="1"/>
        <end position="99"/>
    </location>
</feature>
<dbReference type="Proteomes" id="UP000266915">
    <property type="component" value="Unassembled WGS sequence"/>
</dbReference>
<evidence type="ECO:0000259" key="3">
    <source>
        <dbReference type="Pfam" id="PF18013"/>
    </source>
</evidence>
<keyword evidence="2" id="KW-0812">Transmembrane</keyword>
<comment type="caution">
    <text evidence="4">The sequence shown here is derived from an EMBL/GenBank/DDBJ whole genome shotgun (WGS) entry which is preliminary data.</text>
</comment>
<evidence type="ECO:0000313" key="4">
    <source>
        <dbReference type="EMBL" id="ROR75968.1"/>
    </source>
</evidence>
<keyword evidence="2" id="KW-1133">Transmembrane helix</keyword>
<gene>
    <name evidence="4" type="ORF">EDD42_3919</name>
</gene>
<sequence>MADNLGGAGGLAAQGAGDDAQAAMHLNTEAATASAQQARSKHDAASPPGGTPVDGRGAGAPTAKDDPAEGGEASTSPELGAGGTSLAAEDPGDANGLDDKVGGAGKVAGAAAAVPVAAVTGQALVLMMFINYLKGLLLSLAAVAANLWNMAFGLLLAGAKALSGGVLGFGALVSGAVGGAISAATAGVASVAVTATVGAMLVAGAVAGVSAENDLALKDGAIDCRPVATNALKAVDGSDTNVDATTLANAKTVYSVLSAWGMPDANVAGILGNWDAESGVDPTSVQNIFNAPQQMTDEKKTAAGDTDNGIGLGQWTFGRNQALRTYASGHAKDWWTLESQLGFMISAAEGGNADIVKGMIAAAHGTPGEAALYFHDEWERSADTPAMAARRAEKANKWMGMFSGWEKNQSLADSILAQAGTTVGGANGSRAEAVRSECIGVGAAALTMKEGGLSLDEATQLMALYRVEGDAFLKSRYGAGGPGDCGNGDKADNCVGFSTYFVNKFTTFQQYARGDGIDTAGSMATMMGKPLTTTPTVYSVVSGPASGPEGHTFVVLGIEGDQAVIGEAMCGTDHAGTRARMMPMSELTSGKWKFVDVSDLMTGEPASA</sequence>
<protein>
    <recommendedName>
        <fullName evidence="3">Phage tail lysozyme domain-containing protein</fullName>
    </recommendedName>
</protein>
<evidence type="ECO:0000256" key="2">
    <source>
        <dbReference type="SAM" id="Phobius"/>
    </source>
</evidence>
<dbReference type="EMBL" id="RKHL01000002">
    <property type="protein sequence ID" value="ROR75968.1"/>
    <property type="molecule type" value="Genomic_DNA"/>
</dbReference>
<reference evidence="4 5" key="1">
    <citation type="submission" date="2018-11" db="EMBL/GenBank/DDBJ databases">
        <title>Sequencing the genomes of 1000 actinobacteria strains.</title>
        <authorList>
            <person name="Klenk H.-P."/>
        </authorList>
    </citation>
    <scope>NUCLEOTIDE SEQUENCE [LARGE SCALE GENOMIC DNA]</scope>
    <source>
        <strain evidence="4 5">DSM 14012</strain>
    </source>
</reference>
<dbReference type="AlphaFoldDB" id="A0A3N2BL83"/>
<evidence type="ECO:0000313" key="5">
    <source>
        <dbReference type="Proteomes" id="UP000266915"/>
    </source>
</evidence>
<feature type="transmembrane region" description="Helical" evidence="2">
    <location>
        <begin position="164"/>
        <end position="183"/>
    </location>
</feature>
<dbReference type="Pfam" id="PF18013">
    <property type="entry name" value="Phage_lysozyme2"/>
    <property type="match status" value="1"/>
</dbReference>
<feature type="compositionally biased region" description="Polar residues" evidence="1">
    <location>
        <begin position="29"/>
        <end position="38"/>
    </location>
</feature>
<dbReference type="Gene3D" id="1.10.530.10">
    <property type="match status" value="1"/>
</dbReference>
<feature type="transmembrane region" description="Helical" evidence="2">
    <location>
        <begin position="189"/>
        <end position="209"/>
    </location>
</feature>
<proteinExistence type="predicted"/>
<dbReference type="RefSeq" id="WP_085514072.1">
    <property type="nucleotide sequence ID" value="NZ_FXAP01000007.1"/>
</dbReference>
<keyword evidence="2" id="KW-0472">Membrane</keyword>
<evidence type="ECO:0000256" key="1">
    <source>
        <dbReference type="SAM" id="MobiDB-lite"/>
    </source>
</evidence>
<feature type="domain" description="Phage tail lysozyme" evidence="3">
    <location>
        <begin position="249"/>
        <end position="402"/>
    </location>
</feature>
<feature type="compositionally biased region" description="Low complexity" evidence="1">
    <location>
        <begin position="13"/>
        <end position="23"/>
    </location>
</feature>
<feature type="transmembrane region" description="Helical" evidence="2">
    <location>
        <begin position="136"/>
        <end position="157"/>
    </location>
</feature>
<name>A0A3N2BL83_9MICO</name>